<feature type="transmembrane region" description="Helical" evidence="2">
    <location>
        <begin position="20"/>
        <end position="43"/>
    </location>
</feature>
<feature type="compositionally biased region" description="Polar residues" evidence="1">
    <location>
        <begin position="456"/>
        <end position="467"/>
    </location>
</feature>
<keyword evidence="2" id="KW-0472">Membrane</keyword>
<dbReference type="AlphaFoldDB" id="A0A9P5NX19"/>
<keyword evidence="2" id="KW-1133">Transmembrane helix</keyword>
<feature type="compositionally biased region" description="Low complexity" evidence="1">
    <location>
        <begin position="534"/>
        <end position="575"/>
    </location>
</feature>
<dbReference type="OrthoDB" id="100006at2759"/>
<feature type="transmembrane region" description="Helical" evidence="2">
    <location>
        <begin position="232"/>
        <end position="252"/>
    </location>
</feature>
<gene>
    <name evidence="3" type="ORF">CPB84DRAFT_1844044</name>
</gene>
<evidence type="ECO:0000256" key="1">
    <source>
        <dbReference type="SAM" id="MobiDB-lite"/>
    </source>
</evidence>
<evidence type="ECO:0000313" key="3">
    <source>
        <dbReference type="EMBL" id="KAF8907347.1"/>
    </source>
</evidence>
<feature type="transmembrane region" description="Helical" evidence="2">
    <location>
        <begin position="64"/>
        <end position="86"/>
    </location>
</feature>
<feature type="compositionally biased region" description="Polar residues" evidence="1">
    <location>
        <begin position="499"/>
        <end position="508"/>
    </location>
</feature>
<keyword evidence="2" id="KW-0812">Transmembrane</keyword>
<evidence type="ECO:0000313" key="4">
    <source>
        <dbReference type="Proteomes" id="UP000724874"/>
    </source>
</evidence>
<dbReference type="Proteomes" id="UP000724874">
    <property type="component" value="Unassembled WGS sequence"/>
</dbReference>
<evidence type="ECO:0000256" key="2">
    <source>
        <dbReference type="SAM" id="Phobius"/>
    </source>
</evidence>
<sequence>MSEPAVAPIPSTELGGAIAVNVFALLSAIALASVICRVSWMAIQRCSKPDEIRECVFFNTQLGHYAACLIIALVFNAIAGILGLRWTVEHGITEGKYKANLCYALIYDRICFIIDWICNAQATLMQLGNFATGFFTIAIAIHTFNSLVLKMRQSVIICRTTMAIGWTLSLLILLASVLGAILYSLIFLILRGTLKFKQGIKLTLDPQERWNDFNSQGENYQRFIARVARSMLWYPVAYVALLIPYAVTRLFVISGFTVPFEANVFAFVCYISLSFVDVLLLYNTFRVLGPAFDARSSASTTTKKMIESFGTPGTLEKYDPTSTDLEEKIQHYRGQSFGSMSMRPGSENSFATSSGKSMQPLLPLYLGRNDGQLSPSMIGRSITYSSTYSQWEIQTPARIPTAVRAPRQDIAAHIRNDSFSSRGLPAPPRNRSPVEKQPLPDLQLSEQPNDPVYTDQWLSRQRSTQTFGHAESPPAKSPSLFSEEASGSEWSRRGHHRQASQPYTSAYGQPSVVAPSFSQPYPKVPQRSAKIERSNSVSVSPTSPSDRLRPLLLSRGSTPDMRASSRASSSHYSDN</sequence>
<protein>
    <submittedName>
        <fullName evidence="3">Uncharacterized protein</fullName>
    </submittedName>
</protein>
<feature type="transmembrane region" description="Helical" evidence="2">
    <location>
        <begin position="130"/>
        <end position="148"/>
    </location>
</feature>
<organism evidence="3 4">
    <name type="scientific">Gymnopilus junonius</name>
    <name type="common">Spectacular rustgill mushroom</name>
    <name type="synonym">Gymnopilus spectabilis subsp. junonius</name>
    <dbReference type="NCBI Taxonomy" id="109634"/>
    <lineage>
        <taxon>Eukaryota</taxon>
        <taxon>Fungi</taxon>
        <taxon>Dikarya</taxon>
        <taxon>Basidiomycota</taxon>
        <taxon>Agaricomycotina</taxon>
        <taxon>Agaricomycetes</taxon>
        <taxon>Agaricomycetidae</taxon>
        <taxon>Agaricales</taxon>
        <taxon>Agaricineae</taxon>
        <taxon>Hymenogastraceae</taxon>
        <taxon>Gymnopilus</taxon>
    </lineage>
</organism>
<comment type="caution">
    <text evidence="3">The sequence shown here is derived from an EMBL/GenBank/DDBJ whole genome shotgun (WGS) entry which is preliminary data.</text>
</comment>
<proteinExistence type="predicted"/>
<feature type="transmembrane region" description="Helical" evidence="2">
    <location>
        <begin position="264"/>
        <end position="285"/>
    </location>
</feature>
<dbReference type="EMBL" id="JADNYJ010000015">
    <property type="protein sequence ID" value="KAF8907347.1"/>
    <property type="molecule type" value="Genomic_DNA"/>
</dbReference>
<feature type="region of interest" description="Disordered" evidence="1">
    <location>
        <begin position="413"/>
        <end position="575"/>
    </location>
</feature>
<keyword evidence="4" id="KW-1185">Reference proteome</keyword>
<accession>A0A9P5NX19</accession>
<reference evidence="3" key="1">
    <citation type="submission" date="2020-11" db="EMBL/GenBank/DDBJ databases">
        <authorList>
            <consortium name="DOE Joint Genome Institute"/>
            <person name="Ahrendt S."/>
            <person name="Riley R."/>
            <person name="Andreopoulos W."/>
            <person name="LaButti K."/>
            <person name="Pangilinan J."/>
            <person name="Ruiz-duenas F.J."/>
            <person name="Barrasa J.M."/>
            <person name="Sanchez-Garcia M."/>
            <person name="Camarero S."/>
            <person name="Miyauchi S."/>
            <person name="Serrano A."/>
            <person name="Linde D."/>
            <person name="Babiker R."/>
            <person name="Drula E."/>
            <person name="Ayuso-Fernandez I."/>
            <person name="Pacheco R."/>
            <person name="Padilla G."/>
            <person name="Ferreira P."/>
            <person name="Barriuso J."/>
            <person name="Kellner H."/>
            <person name="Castanera R."/>
            <person name="Alfaro M."/>
            <person name="Ramirez L."/>
            <person name="Pisabarro A.G."/>
            <person name="Kuo A."/>
            <person name="Tritt A."/>
            <person name="Lipzen A."/>
            <person name="He G."/>
            <person name="Yan M."/>
            <person name="Ng V."/>
            <person name="Cullen D."/>
            <person name="Martin F."/>
            <person name="Rosso M.-N."/>
            <person name="Henrissat B."/>
            <person name="Hibbett D."/>
            <person name="Martinez A.T."/>
            <person name="Grigoriev I.V."/>
        </authorList>
    </citation>
    <scope>NUCLEOTIDE SEQUENCE</scope>
    <source>
        <strain evidence="3">AH 44721</strain>
    </source>
</reference>
<feature type="transmembrane region" description="Helical" evidence="2">
    <location>
        <begin position="168"/>
        <end position="190"/>
    </location>
</feature>
<name>A0A9P5NX19_GYMJU</name>